<reference evidence="1 2" key="1">
    <citation type="submission" date="2023-03" db="EMBL/GenBank/DDBJ databases">
        <title>Draft genome sequence of Streptomyces sp. RB6PN23 isolated from peat swamp forest in Thailand.</title>
        <authorList>
            <person name="Klaysubun C."/>
            <person name="Duangmal K."/>
        </authorList>
    </citation>
    <scope>NUCLEOTIDE SEQUENCE [LARGE SCALE GENOMIC DNA]</scope>
    <source>
        <strain evidence="1 2">RB6PN23</strain>
    </source>
</reference>
<proteinExistence type="predicted"/>
<gene>
    <name evidence="1" type="ORF">P3G67_16010</name>
</gene>
<evidence type="ECO:0000313" key="2">
    <source>
        <dbReference type="Proteomes" id="UP001216579"/>
    </source>
</evidence>
<sequence>MLDDRNETPSSFEVTDLGIWDRRENLLAWARCWVTEALQHRRLPDRRLRIRRTGLRINADGRCRACVLIACEVRDGRYQADVGSLCLSRVKARFRTTERGCSPAGGVPGRG</sequence>
<name>A0ABT5ZNZ0_9ACTN</name>
<evidence type="ECO:0000313" key="1">
    <source>
        <dbReference type="EMBL" id="MDF3290723.1"/>
    </source>
</evidence>
<dbReference type="EMBL" id="JARJBC010000008">
    <property type="protein sequence ID" value="MDF3290723.1"/>
    <property type="molecule type" value="Genomic_DNA"/>
</dbReference>
<organism evidence="1 2">
    <name type="scientific">Streptomyces silvisoli</name>
    <dbReference type="NCBI Taxonomy" id="3034235"/>
    <lineage>
        <taxon>Bacteria</taxon>
        <taxon>Bacillati</taxon>
        <taxon>Actinomycetota</taxon>
        <taxon>Actinomycetes</taxon>
        <taxon>Kitasatosporales</taxon>
        <taxon>Streptomycetaceae</taxon>
        <taxon>Streptomyces</taxon>
    </lineage>
</organism>
<comment type="caution">
    <text evidence="1">The sequence shown here is derived from an EMBL/GenBank/DDBJ whole genome shotgun (WGS) entry which is preliminary data.</text>
</comment>
<dbReference type="RefSeq" id="WP_276094095.1">
    <property type="nucleotide sequence ID" value="NZ_JARJBC010000008.1"/>
</dbReference>
<keyword evidence="2" id="KW-1185">Reference proteome</keyword>
<accession>A0ABT5ZNZ0</accession>
<dbReference type="Proteomes" id="UP001216579">
    <property type="component" value="Unassembled WGS sequence"/>
</dbReference>
<protein>
    <submittedName>
        <fullName evidence="1">Uncharacterized protein</fullName>
    </submittedName>
</protein>